<comment type="caution">
    <text evidence="1">The sequence shown here is derived from an EMBL/GenBank/DDBJ whole genome shotgun (WGS) entry which is preliminary data.</text>
</comment>
<dbReference type="RefSeq" id="WP_239261926.1">
    <property type="nucleotide sequence ID" value="NZ_JAKRCV010000004.1"/>
</dbReference>
<dbReference type="Proteomes" id="UP001521931">
    <property type="component" value="Unassembled WGS sequence"/>
</dbReference>
<reference evidence="1 2" key="1">
    <citation type="submission" date="2022-02" db="EMBL/GenBank/DDBJ databases">
        <title>Uncovering new skin microbiome diversity through culturing and metagenomics.</title>
        <authorList>
            <person name="Conlan S."/>
            <person name="Deming C."/>
            <person name="Nisc Comparative Sequencing Program N."/>
            <person name="Segre J.A."/>
        </authorList>
    </citation>
    <scope>NUCLEOTIDE SEQUENCE [LARGE SCALE GENOMIC DNA]</scope>
    <source>
        <strain evidence="1 2">ACRQZ</strain>
    </source>
</reference>
<name>A0ABS9PYZ0_9MICO</name>
<evidence type="ECO:0008006" key="3">
    <source>
        <dbReference type="Google" id="ProtNLM"/>
    </source>
</evidence>
<proteinExistence type="predicted"/>
<dbReference type="EMBL" id="JAKRCV010000004">
    <property type="protein sequence ID" value="MCG7320739.1"/>
    <property type="molecule type" value="Genomic_DNA"/>
</dbReference>
<evidence type="ECO:0000313" key="1">
    <source>
        <dbReference type="EMBL" id="MCG7320739.1"/>
    </source>
</evidence>
<keyword evidence="2" id="KW-1185">Reference proteome</keyword>
<accession>A0ABS9PYZ0</accession>
<sequence>MRTFDACSDAGEHAFPVEVRVALATLSQRLGDVMLVGSWARDVCLVLDAGLDPGRMTDDLDVAVATSSLRELDERLGELGPRGGHGVRIYVEGVGVDVLPYGGLASDGIVQTSADSQLDVTCMAEAWRHADRLHVGDDVVIRTASLPLMVALKLVAWDVRSPGTDKDAQDLSRLLQATHQQGHYLDACYADPAGERFDWDPHQVGPFRVGRHLAEELEPRSRDRLVRVLAGDAEGDRLRAVSERFARGSAMRLDALLEGLTTIPS</sequence>
<evidence type="ECO:0000313" key="2">
    <source>
        <dbReference type="Proteomes" id="UP001521931"/>
    </source>
</evidence>
<gene>
    <name evidence="1" type="ORF">MHL29_02360</name>
</gene>
<protein>
    <recommendedName>
        <fullName evidence="3">Nucleotidyl transferase AbiEii/AbiGii toxin family protein</fullName>
    </recommendedName>
</protein>
<organism evidence="1 2">
    <name type="scientific">Arsenicicoccus bolidensis</name>
    <dbReference type="NCBI Taxonomy" id="229480"/>
    <lineage>
        <taxon>Bacteria</taxon>
        <taxon>Bacillati</taxon>
        <taxon>Actinomycetota</taxon>
        <taxon>Actinomycetes</taxon>
        <taxon>Micrococcales</taxon>
        <taxon>Intrasporangiaceae</taxon>
        <taxon>Arsenicicoccus</taxon>
    </lineage>
</organism>